<name>A0A3G9JAS8_9BACL</name>
<sequence>MESIFYFEQAELTVNETGADAHLQPFYEYGRLRTRRSEPSGIKQQMEVGNNMLKQALLTGLTVSALLSSSLSVYAAAPTSTTSSIVKFQLGMKAYTDHQGTHSLDAIPFLSGNNIMVPLKALADSLNTPITWNAKTGEITLKGSQVVKLKLNDNKAIIGSNQEVKLPTAIVSIKGRTFVPTRSISELIGAAVSWMPQSKQVWITAQSPSNTKSLQYAYSFQKDTEGWSSGFADLPKNYNPEIYTLSAKRELIPTATNKTNYGFQLSGANRSDDLFMFMTKKLDGLKPNTTYSLKLFFDLYSDQGAGQMGIGGAPSEAVHMKAGLLSSAAKVVEVKEAGETYLRLNADKGNQKTEGKDMKLIGNISKPEPDKAGYQAIPFEFFATAKSNAAGELFLIIGTDSGYEGLTTLYYNNIKATLTEVK</sequence>
<reference evidence="2 3" key="1">
    <citation type="submission" date="2018-11" db="EMBL/GenBank/DDBJ databases">
        <title>Complete genome sequence of Paenibacillus baekrokdamisoli strain KCTC 33723.</title>
        <authorList>
            <person name="Kang S.W."/>
            <person name="Lee K.C."/>
            <person name="Kim K.K."/>
            <person name="Kim J.S."/>
            <person name="Kim D.S."/>
            <person name="Ko S.H."/>
            <person name="Yang S.H."/>
            <person name="Lee J.S."/>
        </authorList>
    </citation>
    <scope>NUCLEOTIDE SEQUENCE [LARGE SCALE GENOMIC DNA]</scope>
    <source>
        <strain evidence="2 3">KCTC 33723</strain>
    </source>
</reference>
<organism evidence="2 3">
    <name type="scientific">Paenibacillus baekrokdamisoli</name>
    <dbReference type="NCBI Taxonomy" id="1712516"/>
    <lineage>
        <taxon>Bacteria</taxon>
        <taxon>Bacillati</taxon>
        <taxon>Bacillota</taxon>
        <taxon>Bacilli</taxon>
        <taxon>Bacillales</taxon>
        <taxon>Paenibacillaceae</taxon>
        <taxon>Paenibacillus</taxon>
    </lineage>
</organism>
<dbReference type="InterPro" id="IPR036582">
    <property type="entry name" value="Mao_N_sf"/>
</dbReference>
<dbReference type="EMBL" id="AP019308">
    <property type="protein sequence ID" value="BBH20394.1"/>
    <property type="molecule type" value="Genomic_DNA"/>
</dbReference>
<dbReference type="RefSeq" id="WP_164522729.1">
    <property type="nucleotide sequence ID" value="NZ_AP019308.1"/>
</dbReference>
<dbReference type="Pfam" id="PF07833">
    <property type="entry name" value="Cu_amine_oxidN1"/>
    <property type="match status" value="1"/>
</dbReference>
<evidence type="ECO:0000313" key="3">
    <source>
        <dbReference type="Proteomes" id="UP000275368"/>
    </source>
</evidence>
<feature type="domain" description="Copper amine oxidase-like N-terminal" evidence="1">
    <location>
        <begin position="104"/>
        <end position="202"/>
    </location>
</feature>
<evidence type="ECO:0000259" key="1">
    <source>
        <dbReference type="Pfam" id="PF07833"/>
    </source>
</evidence>
<keyword evidence="3" id="KW-1185">Reference proteome</keyword>
<dbReference type="InterPro" id="IPR012854">
    <property type="entry name" value="Cu_amine_oxidase-like_N"/>
</dbReference>
<accession>A0A3G9JAS8</accession>
<dbReference type="Gene3D" id="3.30.457.10">
    <property type="entry name" value="Copper amine oxidase-like, N-terminal domain"/>
    <property type="match status" value="1"/>
</dbReference>
<proteinExistence type="predicted"/>
<protein>
    <recommendedName>
        <fullName evidence="1">Copper amine oxidase-like N-terminal domain-containing protein</fullName>
    </recommendedName>
</protein>
<dbReference type="Proteomes" id="UP000275368">
    <property type="component" value="Chromosome"/>
</dbReference>
<evidence type="ECO:0000313" key="2">
    <source>
        <dbReference type="EMBL" id="BBH20394.1"/>
    </source>
</evidence>
<gene>
    <name evidence="2" type="ORF">Back11_17390</name>
</gene>
<dbReference type="KEGG" id="pbk:Back11_17390"/>
<dbReference type="AlphaFoldDB" id="A0A3G9JAS8"/>
<dbReference type="SUPFAM" id="SSF55383">
    <property type="entry name" value="Copper amine oxidase, domain N"/>
    <property type="match status" value="1"/>
</dbReference>